<dbReference type="PROSITE" id="PS50011">
    <property type="entry name" value="PROTEIN_KINASE_DOM"/>
    <property type="match status" value="1"/>
</dbReference>
<feature type="domain" description="Protein kinase" evidence="4">
    <location>
        <begin position="68"/>
        <end position="347"/>
    </location>
</feature>
<dbReference type="Proteomes" id="UP000093336">
    <property type="component" value="Unassembled WGS sequence"/>
</dbReference>
<evidence type="ECO:0000256" key="2">
    <source>
        <dbReference type="ARBA" id="ARBA00022840"/>
    </source>
</evidence>
<dbReference type="InterPro" id="IPR008271">
    <property type="entry name" value="Ser/Thr_kinase_AS"/>
</dbReference>
<feature type="binding site" evidence="3">
    <location>
        <position position="99"/>
    </location>
    <ligand>
        <name>ATP</name>
        <dbReference type="ChEBI" id="CHEBI:30616"/>
    </ligand>
</feature>
<evidence type="ECO:0000259" key="4">
    <source>
        <dbReference type="PROSITE" id="PS50011"/>
    </source>
</evidence>
<dbReference type="PROSITE" id="PS00107">
    <property type="entry name" value="PROTEIN_KINASE_ATP"/>
    <property type="match status" value="1"/>
</dbReference>
<dbReference type="SMART" id="SM00220">
    <property type="entry name" value="S_TKc"/>
    <property type="match status" value="1"/>
</dbReference>
<dbReference type="InterPro" id="IPR000719">
    <property type="entry name" value="Prot_kinase_dom"/>
</dbReference>
<keyword evidence="2 3" id="KW-0067">ATP-binding</keyword>
<protein>
    <recommendedName>
        <fullName evidence="4">Protein kinase domain-containing protein</fullName>
    </recommendedName>
</protein>
<proteinExistence type="predicted"/>
<evidence type="ECO:0000313" key="5">
    <source>
        <dbReference type="EMBL" id="OCH98884.1"/>
    </source>
</evidence>
<dbReference type="InterPro" id="IPR011009">
    <property type="entry name" value="Kinase-like_dom_sf"/>
</dbReference>
<sequence length="418" mass="47528">MQRIDVIHPEEKDIPMLLALFQQTDEYDQARQAWYKSKSYYVLTCVQICLTHTIIKRPSKHGGHRYEVIDFNPLGKGTYGVVYPIVVTIKITDSNLIIKQKPYGKRRVVKEYPYSPTNMDNAVAEYIMANMTSHSHPKYPVAYERSIYSVSRRMEGRDLLSIINDDLAGKSVLTLKQRYKLSLRLLEALQTQVFNAGLVHRDLKPENIIVDNAKNSVGVIDFGLAKIGEETVKNDAVGSSFYISPEVYLRKGTTKLSDVYAMGRILALLWHIELSSYQRGLRKEQILNFARKNNYSKLFRGIYKLNLQSAAIIRRTIEQMTAFDPSNRIDIQESLTKFRTAENKQFLPVATSTEEILLSPEPQKTLETKVSKESGEDGASTLMAVKEEKKLSFFFGTATKGEALVKISPPEENEGLLL</sequence>
<dbReference type="SUPFAM" id="SSF56112">
    <property type="entry name" value="Protein kinase-like (PK-like)"/>
    <property type="match status" value="1"/>
</dbReference>
<dbReference type="EMBL" id="LYOZ01000003">
    <property type="protein sequence ID" value="OCH98884.1"/>
    <property type="molecule type" value="Genomic_DNA"/>
</dbReference>
<dbReference type="InterPro" id="IPR017441">
    <property type="entry name" value="Protein_kinase_ATP_BS"/>
</dbReference>
<name>A0ABX2XW56_9GAMM</name>
<accession>A0ABX2XW56</accession>
<dbReference type="PROSITE" id="PS00108">
    <property type="entry name" value="PROTEIN_KINASE_ST"/>
    <property type="match status" value="1"/>
</dbReference>
<keyword evidence="1 3" id="KW-0547">Nucleotide-binding</keyword>
<dbReference type="Pfam" id="PF00069">
    <property type="entry name" value="Pkinase"/>
    <property type="match status" value="1"/>
</dbReference>
<gene>
    <name evidence="5" type="ORF">A8135_08975</name>
</gene>
<evidence type="ECO:0000256" key="3">
    <source>
        <dbReference type="PROSITE-ProRule" id="PRU10141"/>
    </source>
</evidence>
<reference evidence="5 6" key="1">
    <citation type="submission" date="2016-05" db="EMBL/GenBank/DDBJ databases">
        <authorList>
            <person name="Prochazka B."/>
            <person name="Indra A."/>
            <person name="Hasenberger P."/>
            <person name="Blaschitz M."/>
            <person name="Wagner L."/>
            <person name="Wewalka G."/>
            <person name="Sorschag S."/>
            <person name="Schmid D."/>
            <person name="Ruppitsch W."/>
        </authorList>
    </citation>
    <scope>NUCLEOTIDE SEQUENCE [LARGE SCALE GENOMIC DNA]</scope>
    <source>
        <strain evidence="5 6">974010_12</strain>
    </source>
</reference>
<evidence type="ECO:0000256" key="1">
    <source>
        <dbReference type="ARBA" id="ARBA00022741"/>
    </source>
</evidence>
<keyword evidence="6" id="KW-1185">Reference proteome</keyword>
<evidence type="ECO:0000313" key="6">
    <source>
        <dbReference type="Proteomes" id="UP000093336"/>
    </source>
</evidence>
<dbReference type="Gene3D" id="1.10.510.10">
    <property type="entry name" value="Transferase(Phosphotransferase) domain 1"/>
    <property type="match status" value="1"/>
</dbReference>
<organism evidence="5 6">
    <name type="scientific">Legionella jamestowniensis</name>
    <dbReference type="NCBI Taxonomy" id="455"/>
    <lineage>
        <taxon>Bacteria</taxon>
        <taxon>Pseudomonadati</taxon>
        <taxon>Pseudomonadota</taxon>
        <taxon>Gammaproteobacteria</taxon>
        <taxon>Legionellales</taxon>
        <taxon>Legionellaceae</taxon>
        <taxon>Legionella</taxon>
    </lineage>
</organism>
<comment type="caution">
    <text evidence="5">The sequence shown here is derived from an EMBL/GenBank/DDBJ whole genome shotgun (WGS) entry which is preliminary data.</text>
</comment>
<dbReference type="PANTHER" id="PTHR44167">
    <property type="entry name" value="OVARIAN-SPECIFIC SERINE/THREONINE-PROTEIN KINASE LOK-RELATED"/>
    <property type="match status" value="1"/>
</dbReference>
<dbReference type="PANTHER" id="PTHR44167:SF24">
    <property type="entry name" value="SERINE_THREONINE-PROTEIN KINASE CHK2"/>
    <property type="match status" value="1"/>
</dbReference>